<feature type="domain" description="Ketosynthase family 3 (KS3)" evidence="16">
    <location>
        <begin position="1"/>
        <end position="403"/>
    </location>
</feature>
<keyword evidence="9" id="KW-0275">Fatty acid biosynthesis</keyword>
<dbReference type="EMBL" id="UOEW01000050">
    <property type="protein sequence ID" value="VAW33969.1"/>
    <property type="molecule type" value="Genomic_DNA"/>
</dbReference>
<dbReference type="Pfam" id="PF00109">
    <property type="entry name" value="ketoacyl-synt"/>
    <property type="match status" value="1"/>
</dbReference>
<evidence type="ECO:0000256" key="10">
    <source>
        <dbReference type="ARBA" id="ARBA00023315"/>
    </source>
</evidence>
<reference evidence="17" key="1">
    <citation type="submission" date="2018-06" db="EMBL/GenBank/DDBJ databases">
        <authorList>
            <person name="Zhirakovskaya E."/>
        </authorList>
    </citation>
    <scope>NUCLEOTIDE SEQUENCE</scope>
</reference>
<keyword evidence="7" id="KW-0276">Fatty acid metabolism</keyword>
<evidence type="ECO:0000256" key="4">
    <source>
        <dbReference type="ARBA" id="ARBA00022490"/>
    </source>
</evidence>
<accession>A0A3B0VAW5</accession>
<dbReference type="InterPro" id="IPR016039">
    <property type="entry name" value="Thiolase-like"/>
</dbReference>
<organism evidence="17">
    <name type="scientific">hydrothermal vent metagenome</name>
    <dbReference type="NCBI Taxonomy" id="652676"/>
    <lineage>
        <taxon>unclassified sequences</taxon>
        <taxon>metagenomes</taxon>
        <taxon>ecological metagenomes</taxon>
    </lineage>
</organism>
<dbReference type="FunFam" id="3.40.47.10:FF:000006">
    <property type="entry name" value="3-oxoacyl-[acyl-carrier-protein] synthase I"/>
    <property type="match status" value="1"/>
</dbReference>
<dbReference type="InterPro" id="IPR018201">
    <property type="entry name" value="Ketoacyl_synth_AS"/>
</dbReference>
<dbReference type="PANTHER" id="PTHR11712">
    <property type="entry name" value="POLYKETIDE SYNTHASE-RELATED"/>
    <property type="match status" value="1"/>
</dbReference>
<evidence type="ECO:0000259" key="16">
    <source>
        <dbReference type="PROSITE" id="PS52004"/>
    </source>
</evidence>
<evidence type="ECO:0000256" key="6">
    <source>
        <dbReference type="ARBA" id="ARBA00022679"/>
    </source>
</evidence>
<dbReference type="InterPro" id="IPR000794">
    <property type="entry name" value="Beta-ketoacyl_synthase"/>
</dbReference>
<dbReference type="InterPro" id="IPR020841">
    <property type="entry name" value="PKS_Beta-ketoAc_synthase_dom"/>
</dbReference>
<dbReference type="NCBIfam" id="NF005935">
    <property type="entry name" value="PRK07967.1"/>
    <property type="match status" value="1"/>
</dbReference>
<dbReference type="AlphaFoldDB" id="A0A3B0VAW5"/>
<dbReference type="Pfam" id="PF02801">
    <property type="entry name" value="Ketoacyl-synt_C"/>
    <property type="match status" value="1"/>
</dbReference>
<dbReference type="PROSITE" id="PS00606">
    <property type="entry name" value="KS3_1"/>
    <property type="match status" value="1"/>
</dbReference>
<dbReference type="Gene3D" id="3.40.47.10">
    <property type="match status" value="2"/>
</dbReference>
<dbReference type="InterPro" id="IPR014031">
    <property type="entry name" value="Ketoacyl_synth_C"/>
</dbReference>
<comment type="catalytic activity">
    <reaction evidence="15">
        <text>a fatty acyl-[ACP] + malonyl-[ACP] + H(+) = a 3-oxoacyl-[ACP] + holo-[ACP] + CO2</text>
        <dbReference type="Rhea" id="RHEA:22836"/>
        <dbReference type="Rhea" id="RHEA-COMP:9623"/>
        <dbReference type="Rhea" id="RHEA-COMP:9685"/>
        <dbReference type="Rhea" id="RHEA-COMP:9916"/>
        <dbReference type="Rhea" id="RHEA-COMP:14125"/>
        <dbReference type="ChEBI" id="CHEBI:15378"/>
        <dbReference type="ChEBI" id="CHEBI:16526"/>
        <dbReference type="ChEBI" id="CHEBI:64479"/>
        <dbReference type="ChEBI" id="CHEBI:78449"/>
        <dbReference type="ChEBI" id="CHEBI:78776"/>
        <dbReference type="ChEBI" id="CHEBI:138651"/>
        <dbReference type="EC" id="2.3.1.41"/>
    </reaction>
    <physiologicalReaction direction="left-to-right" evidence="15">
        <dbReference type="Rhea" id="RHEA:22837"/>
    </physiologicalReaction>
</comment>
<dbReference type="PROSITE" id="PS52004">
    <property type="entry name" value="KS3_2"/>
    <property type="match status" value="1"/>
</dbReference>
<evidence type="ECO:0000256" key="14">
    <source>
        <dbReference type="ARBA" id="ARBA00048121"/>
    </source>
</evidence>
<dbReference type="SMART" id="SM00825">
    <property type="entry name" value="PKS_KS"/>
    <property type="match status" value="1"/>
</dbReference>
<dbReference type="GO" id="GO:0005829">
    <property type="term" value="C:cytosol"/>
    <property type="evidence" value="ECO:0007669"/>
    <property type="project" value="TreeGrafter"/>
</dbReference>
<gene>
    <name evidence="17" type="ORF">MNBD_GAMMA01-1959</name>
</gene>
<evidence type="ECO:0000256" key="3">
    <source>
        <dbReference type="ARBA" id="ARBA00011738"/>
    </source>
</evidence>
<evidence type="ECO:0000256" key="2">
    <source>
        <dbReference type="ARBA" id="ARBA00008467"/>
    </source>
</evidence>
<evidence type="ECO:0000256" key="9">
    <source>
        <dbReference type="ARBA" id="ARBA00023160"/>
    </source>
</evidence>
<evidence type="ECO:0000256" key="12">
    <source>
        <dbReference type="ARBA" id="ARBA00041620"/>
    </source>
</evidence>
<dbReference type="CDD" id="cd00834">
    <property type="entry name" value="KAS_I_II"/>
    <property type="match status" value="1"/>
</dbReference>
<comment type="similarity">
    <text evidence="2">Belongs to the thiolase-like superfamily. Beta-ketoacyl-ACP synthases family.</text>
</comment>
<evidence type="ECO:0000256" key="11">
    <source>
        <dbReference type="ARBA" id="ARBA00039450"/>
    </source>
</evidence>
<keyword evidence="4" id="KW-0963">Cytoplasm</keyword>
<evidence type="ECO:0000256" key="5">
    <source>
        <dbReference type="ARBA" id="ARBA00022516"/>
    </source>
</evidence>
<comment type="subcellular location">
    <subcellularLocation>
        <location evidence="1">Cytoplasm</location>
    </subcellularLocation>
</comment>
<evidence type="ECO:0000256" key="15">
    <source>
        <dbReference type="ARBA" id="ARBA00048506"/>
    </source>
</evidence>
<keyword evidence="6 17" id="KW-0808">Transferase</keyword>
<evidence type="ECO:0000256" key="7">
    <source>
        <dbReference type="ARBA" id="ARBA00022832"/>
    </source>
</evidence>
<dbReference type="SUPFAM" id="SSF53901">
    <property type="entry name" value="Thiolase-like"/>
    <property type="match status" value="2"/>
</dbReference>
<name>A0A3B0VAW5_9ZZZZ</name>
<protein>
    <recommendedName>
        <fullName evidence="11">3-oxoacyl-[acyl-carrier-protein] synthase 1</fullName>
    </recommendedName>
    <alternativeName>
        <fullName evidence="12">3-oxoacyl-[acyl-carrier-protein] synthase I</fullName>
    </alternativeName>
    <alternativeName>
        <fullName evidence="13">Beta-ketoacyl-ACP synthase I</fullName>
    </alternativeName>
</protein>
<evidence type="ECO:0000256" key="8">
    <source>
        <dbReference type="ARBA" id="ARBA00023098"/>
    </source>
</evidence>
<evidence type="ECO:0000256" key="13">
    <source>
        <dbReference type="ARBA" id="ARBA00042143"/>
    </source>
</evidence>
<keyword evidence="8" id="KW-0443">Lipid metabolism</keyword>
<proteinExistence type="inferred from homology"/>
<dbReference type="NCBIfam" id="NF005589">
    <property type="entry name" value="PRK07314.1"/>
    <property type="match status" value="1"/>
</dbReference>
<evidence type="ECO:0000313" key="17">
    <source>
        <dbReference type="EMBL" id="VAW33969.1"/>
    </source>
</evidence>
<dbReference type="PANTHER" id="PTHR11712:SF306">
    <property type="entry name" value="3-OXOACYL-[ACYL-CARRIER-PROTEIN] SYNTHASE 1"/>
    <property type="match status" value="1"/>
</dbReference>
<dbReference type="InterPro" id="IPR014030">
    <property type="entry name" value="Ketoacyl_synth_N"/>
</dbReference>
<comment type="catalytic activity">
    <reaction evidence="14">
        <text>(3Z)-decenoyl-[ACP] + malonyl-[ACP] + H(+) = 3-oxo-(5Z)-dodecenoyl-[ACP] + holo-[ACP] + CO2</text>
        <dbReference type="Rhea" id="RHEA:54940"/>
        <dbReference type="Rhea" id="RHEA-COMP:9623"/>
        <dbReference type="Rhea" id="RHEA-COMP:9685"/>
        <dbReference type="Rhea" id="RHEA-COMP:9927"/>
        <dbReference type="Rhea" id="RHEA-COMP:14042"/>
        <dbReference type="ChEBI" id="CHEBI:15378"/>
        <dbReference type="ChEBI" id="CHEBI:16526"/>
        <dbReference type="ChEBI" id="CHEBI:64479"/>
        <dbReference type="ChEBI" id="CHEBI:78449"/>
        <dbReference type="ChEBI" id="CHEBI:78798"/>
        <dbReference type="ChEBI" id="CHEBI:138410"/>
    </reaction>
    <physiologicalReaction direction="left-to-right" evidence="14">
        <dbReference type="Rhea" id="RHEA:54941"/>
    </physiologicalReaction>
</comment>
<dbReference type="GO" id="GO:0004315">
    <property type="term" value="F:3-oxoacyl-[acyl-carrier-protein] synthase activity"/>
    <property type="evidence" value="ECO:0007669"/>
    <property type="project" value="UniProtKB-EC"/>
</dbReference>
<keyword evidence="5" id="KW-0444">Lipid biosynthesis</keyword>
<evidence type="ECO:0000256" key="1">
    <source>
        <dbReference type="ARBA" id="ARBA00004496"/>
    </source>
</evidence>
<sequence>MQRVVITGYGIVSCLGNNKSEVLTSLKAGTSGISYNDSYKQQGLRSQIAGSININLKDHIGRKDLRFMGSGSAYAYIAMQEAIEHSGLIAEQISNERTGLIIGAGGTSSDCIVASVDTLRAKGIRRVGPYVVTKTMGSGISATLATPYKIKGLNYSLSSACATSAHCIGLAMEQIQFGKQDVIFAGGGEEEHWSLSMMFDAMGALSSKYNHTPETASRPYDQTRDGFVIAGGAGVVVLESLEYALARGANIIAEVVGYGATSDGDNMVAPSGEGAVRCMNNALSTVTGKIDYLNAHGTSTPIGDLIELKAISAVFKNQSPKIASTKSLSGHSLGAAGVHEAIYSIQMMQNNFIAASANLTQLDEKIDTSTPIVSKTIENIELNTVMSNSFGFGGTNASLVFQKFSD</sequence>
<dbReference type="GO" id="GO:0006633">
    <property type="term" value="P:fatty acid biosynthetic process"/>
    <property type="evidence" value="ECO:0007669"/>
    <property type="project" value="UniProtKB-KW"/>
</dbReference>
<keyword evidence="10 17" id="KW-0012">Acyltransferase</keyword>
<comment type="subunit">
    <text evidence="3">Homodimer.</text>
</comment>